<evidence type="ECO:0000259" key="7">
    <source>
        <dbReference type="PROSITE" id="PS51123"/>
    </source>
</evidence>
<dbReference type="InterPro" id="IPR036737">
    <property type="entry name" value="OmpA-like_sf"/>
</dbReference>
<name>A0A069E5H0_9PROT</name>
<keyword evidence="9" id="KW-1185">Reference proteome</keyword>
<sequence length="328" mass="35658">MLKVIRILAAVISLAVLPAIAVAQDIDGVVEHPMIERYPGQVIAWQHIENYQPYKVAVGPVTGYRQIGDWIETEGRVTRTFYKYEGEDRSYSEVYKNYLDALNAEGFEILGEGMSADRKGAAVGSRQWMEVTFKENPATKPGAVGTMFSGTSSSGGAGAIVASKQRASGKAYVVIYVEQHARNYVGTLIDIVEVEAAETGLVVVDAEAMGADIEEYGRVVLNGIVFDFDKATLKPESKAALDAIADYLATHPDKAFYVVGHTDSKGAYAYNSKLSDDRARAVADALKQDYDIAPDRLEPHGVGPLSPVFSNASDAGRDQNRRVELVER</sequence>
<dbReference type="OrthoDB" id="9792021at2"/>
<dbReference type="eggNOG" id="COG2885">
    <property type="taxonomic scope" value="Bacteria"/>
</dbReference>
<dbReference type="PATRIC" id="fig|1280949.3.peg.1186"/>
<evidence type="ECO:0000256" key="1">
    <source>
        <dbReference type="ARBA" id="ARBA00004442"/>
    </source>
</evidence>
<accession>A0A069E5H0</accession>
<evidence type="ECO:0000256" key="4">
    <source>
        <dbReference type="PROSITE-ProRule" id="PRU00473"/>
    </source>
</evidence>
<feature type="signal peptide" evidence="6">
    <location>
        <begin position="1"/>
        <end position="23"/>
    </location>
</feature>
<reference evidence="8 9" key="1">
    <citation type="journal article" date="2014" name="Antonie Van Leeuwenhoek">
        <title>Hyphomonas beringensis sp. nov. and Hyphomonas chukchiensis sp. nov., isolated from surface seawater of the Bering Sea and Chukchi Sea.</title>
        <authorList>
            <person name="Li C."/>
            <person name="Lai Q."/>
            <person name="Li G."/>
            <person name="Dong C."/>
            <person name="Wang J."/>
            <person name="Liao Y."/>
            <person name="Shao Z."/>
        </authorList>
    </citation>
    <scope>NUCLEOTIDE SEQUENCE [LARGE SCALE GENOMIC DNA]</scope>
    <source>
        <strain evidence="8 9">MHS-3</strain>
    </source>
</reference>
<dbReference type="PROSITE" id="PS51123">
    <property type="entry name" value="OMPA_2"/>
    <property type="match status" value="1"/>
</dbReference>
<feature type="domain" description="OmpA-like" evidence="7">
    <location>
        <begin position="213"/>
        <end position="328"/>
    </location>
</feature>
<keyword evidence="2 4" id="KW-0472">Membrane</keyword>
<dbReference type="RefSeq" id="WP_051595955.1">
    <property type="nucleotide sequence ID" value="NZ_ARYH01000001.1"/>
</dbReference>
<evidence type="ECO:0000256" key="5">
    <source>
        <dbReference type="SAM" id="MobiDB-lite"/>
    </source>
</evidence>
<dbReference type="Proteomes" id="UP000027446">
    <property type="component" value="Unassembled WGS sequence"/>
</dbReference>
<comment type="caution">
    <text evidence="8">The sequence shown here is derived from an EMBL/GenBank/DDBJ whole genome shotgun (WGS) entry which is preliminary data.</text>
</comment>
<dbReference type="InterPro" id="IPR050330">
    <property type="entry name" value="Bact_OuterMem_StrucFunc"/>
</dbReference>
<dbReference type="STRING" id="1280949.HAD_05840"/>
<dbReference type="EMBL" id="ARYH01000001">
    <property type="protein sequence ID" value="KCZ85179.1"/>
    <property type="molecule type" value="Genomic_DNA"/>
</dbReference>
<dbReference type="PRINTS" id="PR01021">
    <property type="entry name" value="OMPADOMAIN"/>
</dbReference>
<keyword evidence="6" id="KW-0732">Signal</keyword>
<dbReference type="InterPro" id="IPR006664">
    <property type="entry name" value="OMP_bac"/>
</dbReference>
<gene>
    <name evidence="8" type="ORF">HAD_05840</name>
</gene>
<dbReference type="InterPro" id="IPR006665">
    <property type="entry name" value="OmpA-like"/>
</dbReference>
<dbReference type="AlphaFoldDB" id="A0A069E5H0"/>
<dbReference type="SUPFAM" id="SSF103088">
    <property type="entry name" value="OmpA-like"/>
    <property type="match status" value="1"/>
</dbReference>
<feature type="chain" id="PRO_5001660718" evidence="6">
    <location>
        <begin position="24"/>
        <end position="328"/>
    </location>
</feature>
<keyword evidence="3" id="KW-0998">Cell outer membrane</keyword>
<dbReference type="CDD" id="cd07185">
    <property type="entry name" value="OmpA_C-like"/>
    <property type="match status" value="1"/>
</dbReference>
<dbReference type="Gene3D" id="3.30.1330.60">
    <property type="entry name" value="OmpA-like domain"/>
    <property type="match status" value="1"/>
</dbReference>
<feature type="compositionally biased region" description="Basic and acidic residues" evidence="5">
    <location>
        <begin position="315"/>
        <end position="328"/>
    </location>
</feature>
<comment type="subcellular location">
    <subcellularLocation>
        <location evidence="1">Cell outer membrane</location>
    </subcellularLocation>
</comment>
<dbReference type="Pfam" id="PF00691">
    <property type="entry name" value="OmpA"/>
    <property type="match status" value="1"/>
</dbReference>
<evidence type="ECO:0000313" key="8">
    <source>
        <dbReference type="EMBL" id="KCZ85179.1"/>
    </source>
</evidence>
<dbReference type="PANTHER" id="PTHR30329:SF21">
    <property type="entry name" value="LIPOPROTEIN YIAD-RELATED"/>
    <property type="match status" value="1"/>
</dbReference>
<feature type="region of interest" description="Disordered" evidence="5">
    <location>
        <begin position="296"/>
        <end position="328"/>
    </location>
</feature>
<dbReference type="GO" id="GO:0009279">
    <property type="term" value="C:cell outer membrane"/>
    <property type="evidence" value="ECO:0007669"/>
    <property type="project" value="UniProtKB-SubCell"/>
</dbReference>
<organism evidence="8 9">
    <name type="scientific">Hyphomonas adhaerens MHS-3</name>
    <dbReference type="NCBI Taxonomy" id="1280949"/>
    <lineage>
        <taxon>Bacteria</taxon>
        <taxon>Pseudomonadati</taxon>
        <taxon>Pseudomonadota</taxon>
        <taxon>Alphaproteobacteria</taxon>
        <taxon>Hyphomonadales</taxon>
        <taxon>Hyphomonadaceae</taxon>
        <taxon>Hyphomonas</taxon>
    </lineage>
</organism>
<evidence type="ECO:0000256" key="6">
    <source>
        <dbReference type="SAM" id="SignalP"/>
    </source>
</evidence>
<evidence type="ECO:0000256" key="3">
    <source>
        <dbReference type="ARBA" id="ARBA00023237"/>
    </source>
</evidence>
<evidence type="ECO:0000313" key="9">
    <source>
        <dbReference type="Proteomes" id="UP000027446"/>
    </source>
</evidence>
<proteinExistence type="predicted"/>
<protein>
    <submittedName>
        <fullName evidence="8">OmpA family domain-containing protein</fullName>
    </submittedName>
</protein>
<evidence type="ECO:0000256" key="2">
    <source>
        <dbReference type="ARBA" id="ARBA00023136"/>
    </source>
</evidence>
<dbReference type="PANTHER" id="PTHR30329">
    <property type="entry name" value="STATOR ELEMENT OF FLAGELLAR MOTOR COMPLEX"/>
    <property type="match status" value="1"/>
</dbReference>